<dbReference type="Proteomes" id="UP000433181">
    <property type="component" value="Unassembled WGS sequence"/>
</dbReference>
<dbReference type="RefSeq" id="WP_154406756.1">
    <property type="nucleotide sequence ID" value="NZ_VUNR01000009.1"/>
</dbReference>
<comment type="caution">
    <text evidence="1">The sequence shown here is derived from an EMBL/GenBank/DDBJ whole genome shotgun (WGS) entry which is preliminary data.</text>
</comment>
<evidence type="ECO:0000313" key="1">
    <source>
        <dbReference type="EMBL" id="MSU08593.1"/>
    </source>
</evidence>
<dbReference type="EMBL" id="VUNR01000009">
    <property type="protein sequence ID" value="MSU08593.1"/>
    <property type="molecule type" value="Genomic_DNA"/>
</dbReference>
<organism evidence="1 2">
    <name type="scientific">Anaerovibrio slackiae</name>
    <dbReference type="NCBI Taxonomy" id="2652309"/>
    <lineage>
        <taxon>Bacteria</taxon>
        <taxon>Bacillati</taxon>
        <taxon>Bacillota</taxon>
        <taxon>Negativicutes</taxon>
        <taxon>Selenomonadales</taxon>
        <taxon>Selenomonadaceae</taxon>
        <taxon>Anaerovibrio</taxon>
    </lineage>
</organism>
<sequence>MDINSAINTEKTIEIERRKYMTYEMKMREFRQEGYDDGFEAGFETGSTNGTIRTIRNMIADGLTTFEKIKATGRYSEKELAAIKQ</sequence>
<accession>A0A6I2UAQ7</accession>
<name>A0A6I2UAQ7_9FIRM</name>
<protein>
    <submittedName>
        <fullName evidence="1">Uncharacterized protein</fullName>
    </submittedName>
</protein>
<dbReference type="GeneID" id="96778524"/>
<reference evidence="1 2" key="1">
    <citation type="submission" date="2019-08" db="EMBL/GenBank/DDBJ databases">
        <title>In-depth cultivation of the pig gut microbiome towards novel bacterial diversity and tailored functional studies.</title>
        <authorList>
            <person name="Wylensek D."/>
            <person name="Hitch T.C.A."/>
            <person name="Clavel T."/>
        </authorList>
    </citation>
    <scope>NUCLEOTIDE SEQUENCE [LARGE SCALE GENOMIC DNA]</scope>
    <source>
        <strain evidence="1 2">WCA-693-APC-5D-A</strain>
    </source>
</reference>
<keyword evidence="2" id="KW-1185">Reference proteome</keyword>
<evidence type="ECO:0000313" key="2">
    <source>
        <dbReference type="Proteomes" id="UP000433181"/>
    </source>
</evidence>
<proteinExistence type="predicted"/>
<gene>
    <name evidence="1" type="ORF">FYJ84_06300</name>
</gene>
<dbReference type="AlphaFoldDB" id="A0A6I2UAQ7"/>